<comment type="caution">
    <text evidence="1">The sequence shown here is derived from an EMBL/GenBank/DDBJ whole genome shotgun (WGS) entry which is preliminary data.</text>
</comment>
<organism evidence="1 2">
    <name type="scientific">Dongia mobilis</name>
    <dbReference type="NCBI Taxonomy" id="578943"/>
    <lineage>
        <taxon>Bacteria</taxon>
        <taxon>Pseudomonadati</taxon>
        <taxon>Pseudomonadota</taxon>
        <taxon>Alphaproteobacteria</taxon>
        <taxon>Rhodospirillales</taxon>
        <taxon>Dongiaceae</taxon>
        <taxon>Dongia</taxon>
    </lineage>
</organism>
<dbReference type="InterPro" id="IPR015943">
    <property type="entry name" value="WD40/YVTN_repeat-like_dom_sf"/>
</dbReference>
<sequence length="347" mass="36189">MAPELSTPAYLACCGVGGGFAAIGLDGDGRPLWHQTQPARAHDIIGHADLGICAVVARKPGTYVAVCDLVTGKTQVTCKAVSGHHFDGHGVFSLDGREIFATQSADRTQDGLIAVYDTRSGALLRTFPSQGTEPHELIWSEPGILAIAHGGIVNRNDPDAIDSSLVLLEAESGEVLRRWVLDDDWETLSIRHLAGLTDGGIVFAMQDQDAATDRRPLVGIATASGALSFLPIPPELQPRLDGYIGSVAADTAGRVVAATAPRGGVAMFWSVDDGRFIGRVDLPDVCGVAPGAKPGTMRLTSGHGRQLLAAVDSRNGISGLELAEMTEAGIQWDNHLARVAPGAGGLG</sequence>
<protein>
    <recommendedName>
        <fullName evidence="3">DUF1513 domain-containing protein</fullName>
    </recommendedName>
</protein>
<reference evidence="1 2" key="1">
    <citation type="submission" date="2019-03" db="EMBL/GenBank/DDBJ databases">
        <title>Genomic Encyclopedia of Type Strains, Phase III (KMG-III): the genomes of soil and plant-associated and newly described type strains.</title>
        <authorList>
            <person name="Whitman W."/>
        </authorList>
    </citation>
    <scope>NUCLEOTIDE SEQUENCE [LARGE SCALE GENOMIC DNA]</scope>
    <source>
        <strain evidence="1 2">CGMCC 1.7660</strain>
    </source>
</reference>
<keyword evidence="2" id="KW-1185">Reference proteome</keyword>
<dbReference type="PIRSF" id="PIRSF028101">
    <property type="entry name" value="UCP028101"/>
    <property type="match status" value="1"/>
</dbReference>
<dbReference type="InterPro" id="IPR008311">
    <property type="entry name" value="UCP028101"/>
</dbReference>
<dbReference type="Proteomes" id="UP000295783">
    <property type="component" value="Unassembled WGS sequence"/>
</dbReference>
<proteinExistence type="predicted"/>
<evidence type="ECO:0008006" key="3">
    <source>
        <dbReference type="Google" id="ProtNLM"/>
    </source>
</evidence>
<accession>A0A4R6WQ80</accession>
<dbReference type="Gene3D" id="2.130.10.10">
    <property type="entry name" value="YVTN repeat-like/Quinoprotein amine dehydrogenase"/>
    <property type="match status" value="1"/>
</dbReference>
<dbReference type="SUPFAM" id="SSF50969">
    <property type="entry name" value="YVTN repeat-like/Quinoprotein amine dehydrogenase"/>
    <property type="match status" value="1"/>
</dbReference>
<evidence type="ECO:0000313" key="1">
    <source>
        <dbReference type="EMBL" id="TDQ81410.1"/>
    </source>
</evidence>
<name>A0A4R6WQ80_9PROT</name>
<dbReference type="AlphaFoldDB" id="A0A4R6WQ80"/>
<dbReference type="EMBL" id="SNYW01000009">
    <property type="protein sequence ID" value="TDQ81410.1"/>
    <property type="molecule type" value="Genomic_DNA"/>
</dbReference>
<evidence type="ECO:0000313" key="2">
    <source>
        <dbReference type="Proteomes" id="UP000295783"/>
    </source>
</evidence>
<dbReference type="Pfam" id="PF07433">
    <property type="entry name" value="DUF1513"/>
    <property type="match status" value="1"/>
</dbReference>
<gene>
    <name evidence="1" type="ORF">A8950_2478</name>
</gene>
<dbReference type="InterPro" id="IPR011044">
    <property type="entry name" value="Quino_amine_DH_bsu"/>
</dbReference>